<reference evidence="3" key="1">
    <citation type="submission" date="2023-08" db="EMBL/GenBank/DDBJ databases">
        <authorList>
            <person name="Alioto T."/>
            <person name="Alioto T."/>
            <person name="Gomez Garrido J."/>
        </authorList>
    </citation>
    <scope>NUCLEOTIDE SEQUENCE</scope>
</reference>
<feature type="domain" description="DUF4817" evidence="2">
    <location>
        <begin position="5"/>
        <end position="59"/>
    </location>
</feature>
<dbReference type="EMBL" id="OX597834">
    <property type="protein sequence ID" value="CAI9738332.1"/>
    <property type="molecule type" value="Genomic_DNA"/>
</dbReference>
<feature type="compositionally biased region" description="Basic and acidic residues" evidence="1">
    <location>
        <begin position="186"/>
        <end position="195"/>
    </location>
</feature>
<protein>
    <submittedName>
        <fullName evidence="3">XP_033610977.1uncharacterized protein LOC117283012</fullName>
    </submittedName>
</protein>
<dbReference type="Pfam" id="PF16087">
    <property type="entry name" value="DUF4817"/>
    <property type="match status" value="1"/>
</dbReference>
<sequence length="204" mass="22732">MVWTGPERAFAVETYIKNGESVITTQRAFRIHFGLNRNDAVPGRKSILLWTERFRTTGSALKKNPPGRPRSIRTPENVQAVRQYILQSPNRSARKHASALGLSDRTLRRILHSDLNFEPQKMVIKELHKYDSPSEGTASPNNVTDSPSKVTDSPSNVTDSPSNVTDSPNNVTDSLSNVTDSPSNEIDSRSDEKLKKPTTTVYID</sequence>
<name>A0AA36BRE3_OCTVU</name>
<dbReference type="SUPFAM" id="SSF46689">
    <property type="entry name" value="Homeodomain-like"/>
    <property type="match status" value="1"/>
</dbReference>
<dbReference type="InterPro" id="IPR032135">
    <property type="entry name" value="DUF4817"/>
</dbReference>
<evidence type="ECO:0000256" key="1">
    <source>
        <dbReference type="SAM" id="MobiDB-lite"/>
    </source>
</evidence>
<dbReference type="AlphaFoldDB" id="A0AA36BRE3"/>
<dbReference type="Proteomes" id="UP001162480">
    <property type="component" value="Chromosome 21"/>
</dbReference>
<accession>A0AA36BRE3</accession>
<proteinExistence type="predicted"/>
<keyword evidence="4" id="KW-1185">Reference proteome</keyword>
<evidence type="ECO:0000259" key="2">
    <source>
        <dbReference type="Pfam" id="PF16087"/>
    </source>
</evidence>
<evidence type="ECO:0000313" key="3">
    <source>
        <dbReference type="EMBL" id="CAI9738332.1"/>
    </source>
</evidence>
<feature type="compositionally biased region" description="Polar residues" evidence="1">
    <location>
        <begin position="134"/>
        <end position="185"/>
    </location>
</feature>
<evidence type="ECO:0000313" key="4">
    <source>
        <dbReference type="Proteomes" id="UP001162480"/>
    </source>
</evidence>
<dbReference type="InterPro" id="IPR009057">
    <property type="entry name" value="Homeodomain-like_sf"/>
</dbReference>
<gene>
    <name evidence="3" type="ORF">OCTVUL_1B003911</name>
</gene>
<organism evidence="3 4">
    <name type="scientific">Octopus vulgaris</name>
    <name type="common">Common octopus</name>
    <dbReference type="NCBI Taxonomy" id="6645"/>
    <lineage>
        <taxon>Eukaryota</taxon>
        <taxon>Metazoa</taxon>
        <taxon>Spiralia</taxon>
        <taxon>Lophotrochozoa</taxon>
        <taxon>Mollusca</taxon>
        <taxon>Cephalopoda</taxon>
        <taxon>Coleoidea</taxon>
        <taxon>Octopodiformes</taxon>
        <taxon>Octopoda</taxon>
        <taxon>Incirrata</taxon>
        <taxon>Octopodidae</taxon>
        <taxon>Octopus</taxon>
    </lineage>
</organism>
<feature type="region of interest" description="Disordered" evidence="1">
    <location>
        <begin position="130"/>
        <end position="204"/>
    </location>
</feature>